<dbReference type="EMBL" id="JARBHB010000004">
    <property type="protein sequence ID" value="KAJ8886862.1"/>
    <property type="molecule type" value="Genomic_DNA"/>
</dbReference>
<accession>A0ABQ9HR34</accession>
<reference evidence="1 2" key="1">
    <citation type="submission" date="2023-02" db="EMBL/GenBank/DDBJ databases">
        <title>LHISI_Scaffold_Assembly.</title>
        <authorList>
            <person name="Stuart O.P."/>
            <person name="Cleave R."/>
            <person name="Magrath M.J.L."/>
            <person name="Mikheyev A.S."/>
        </authorList>
    </citation>
    <scope>NUCLEOTIDE SEQUENCE [LARGE SCALE GENOMIC DNA]</scope>
    <source>
        <strain evidence="1">Daus_M_001</strain>
        <tissue evidence="1">Leg muscle</tissue>
    </source>
</reference>
<name>A0ABQ9HR34_9NEOP</name>
<sequence length="106" mass="12070">MPCLKDSKVENIPVCNQLVSSMLCMSRNIVLESYYWQSNNTTRRYLPSELGDKKKCSQYLGSCNPNLCVKYANPAQYLMTITILVLTLRQQTAVLLAILSRNKYAV</sequence>
<organism evidence="1 2">
    <name type="scientific">Dryococelus australis</name>
    <dbReference type="NCBI Taxonomy" id="614101"/>
    <lineage>
        <taxon>Eukaryota</taxon>
        <taxon>Metazoa</taxon>
        <taxon>Ecdysozoa</taxon>
        <taxon>Arthropoda</taxon>
        <taxon>Hexapoda</taxon>
        <taxon>Insecta</taxon>
        <taxon>Pterygota</taxon>
        <taxon>Neoptera</taxon>
        <taxon>Polyneoptera</taxon>
        <taxon>Phasmatodea</taxon>
        <taxon>Verophasmatodea</taxon>
        <taxon>Anareolatae</taxon>
        <taxon>Phasmatidae</taxon>
        <taxon>Eurycanthinae</taxon>
        <taxon>Dryococelus</taxon>
    </lineage>
</organism>
<gene>
    <name evidence="1" type="ORF">PR048_013074</name>
</gene>
<comment type="caution">
    <text evidence="1">The sequence shown here is derived from an EMBL/GenBank/DDBJ whole genome shotgun (WGS) entry which is preliminary data.</text>
</comment>
<protein>
    <submittedName>
        <fullName evidence="1">Uncharacterized protein</fullName>
    </submittedName>
</protein>
<dbReference type="Proteomes" id="UP001159363">
    <property type="component" value="Chromosome X"/>
</dbReference>
<proteinExistence type="predicted"/>
<keyword evidence="2" id="KW-1185">Reference proteome</keyword>
<evidence type="ECO:0000313" key="2">
    <source>
        <dbReference type="Proteomes" id="UP001159363"/>
    </source>
</evidence>
<evidence type="ECO:0000313" key="1">
    <source>
        <dbReference type="EMBL" id="KAJ8886862.1"/>
    </source>
</evidence>